<accession>A0ABW2SL10</accession>
<organism evidence="9 10">
    <name type="scientific">Schaalia naturae</name>
    <dbReference type="NCBI Taxonomy" id="635203"/>
    <lineage>
        <taxon>Bacteria</taxon>
        <taxon>Bacillati</taxon>
        <taxon>Actinomycetota</taxon>
        <taxon>Actinomycetes</taxon>
        <taxon>Actinomycetales</taxon>
        <taxon>Actinomycetaceae</taxon>
        <taxon>Schaalia</taxon>
    </lineage>
</organism>
<evidence type="ECO:0000256" key="6">
    <source>
        <dbReference type="ARBA" id="ARBA00023136"/>
    </source>
</evidence>
<feature type="transmembrane region" description="Helical" evidence="7">
    <location>
        <begin position="189"/>
        <end position="206"/>
    </location>
</feature>
<keyword evidence="10" id="KW-1185">Reference proteome</keyword>
<comment type="similarity">
    <text evidence="1 7">Belongs to the Lgt family.</text>
</comment>
<dbReference type="GO" id="GO:0008961">
    <property type="term" value="F:phosphatidylglycerol-prolipoprotein diacylglyceryl transferase activity"/>
    <property type="evidence" value="ECO:0007669"/>
    <property type="project" value="UniProtKB-EC"/>
</dbReference>
<evidence type="ECO:0000256" key="3">
    <source>
        <dbReference type="ARBA" id="ARBA00022679"/>
    </source>
</evidence>
<evidence type="ECO:0000256" key="1">
    <source>
        <dbReference type="ARBA" id="ARBA00007150"/>
    </source>
</evidence>
<keyword evidence="3 7" id="KW-0808">Transferase</keyword>
<evidence type="ECO:0000313" key="9">
    <source>
        <dbReference type="EMBL" id="MFC7580494.1"/>
    </source>
</evidence>
<gene>
    <name evidence="7 9" type="primary">lgt</name>
    <name evidence="9" type="ORF">ACFQWG_04585</name>
</gene>
<dbReference type="HAMAP" id="MF_01147">
    <property type="entry name" value="Lgt"/>
    <property type="match status" value="1"/>
</dbReference>
<evidence type="ECO:0000256" key="8">
    <source>
        <dbReference type="SAM" id="MobiDB-lite"/>
    </source>
</evidence>
<comment type="subcellular location">
    <subcellularLocation>
        <location evidence="7">Cell membrane</location>
        <topology evidence="7">Multi-pass membrane protein</topology>
    </subcellularLocation>
</comment>
<dbReference type="EC" id="2.5.1.145" evidence="7"/>
<dbReference type="NCBIfam" id="TIGR00544">
    <property type="entry name" value="lgt"/>
    <property type="match status" value="1"/>
</dbReference>
<keyword evidence="4 7" id="KW-0812">Transmembrane</keyword>
<dbReference type="PANTHER" id="PTHR30589:SF0">
    <property type="entry name" value="PHOSPHATIDYLGLYCEROL--PROLIPOPROTEIN DIACYLGLYCERYL TRANSFERASE"/>
    <property type="match status" value="1"/>
</dbReference>
<comment type="function">
    <text evidence="7">Catalyzes the transfer of the diacylglyceryl group from phosphatidylglycerol to the sulfhydryl group of the N-terminal cysteine of a prolipoprotein, the first step in the formation of mature lipoproteins.</text>
</comment>
<evidence type="ECO:0000256" key="2">
    <source>
        <dbReference type="ARBA" id="ARBA00022475"/>
    </source>
</evidence>
<feature type="region of interest" description="Disordered" evidence="8">
    <location>
        <begin position="281"/>
        <end position="324"/>
    </location>
</feature>
<evidence type="ECO:0000256" key="4">
    <source>
        <dbReference type="ARBA" id="ARBA00022692"/>
    </source>
</evidence>
<feature type="transmembrane region" description="Helical" evidence="7">
    <location>
        <begin position="249"/>
        <end position="267"/>
    </location>
</feature>
<comment type="catalytic activity">
    <reaction evidence="7">
        <text>L-cysteinyl-[prolipoprotein] + a 1,2-diacyl-sn-glycero-3-phospho-(1'-sn-glycerol) = an S-1,2-diacyl-sn-glyceryl-L-cysteinyl-[prolipoprotein] + sn-glycerol 1-phosphate + H(+)</text>
        <dbReference type="Rhea" id="RHEA:56712"/>
        <dbReference type="Rhea" id="RHEA-COMP:14679"/>
        <dbReference type="Rhea" id="RHEA-COMP:14680"/>
        <dbReference type="ChEBI" id="CHEBI:15378"/>
        <dbReference type="ChEBI" id="CHEBI:29950"/>
        <dbReference type="ChEBI" id="CHEBI:57685"/>
        <dbReference type="ChEBI" id="CHEBI:64716"/>
        <dbReference type="ChEBI" id="CHEBI:140658"/>
        <dbReference type="EC" id="2.5.1.145"/>
    </reaction>
</comment>
<feature type="transmembrane region" description="Helical" evidence="7">
    <location>
        <begin position="218"/>
        <end position="237"/>
    </location>
</feature>
<keyword evidence="6 7" id="KW-0472">Membrane</keyword>
<keyword evidence="2 7" id="KW-1003">Cell membrane</keyword>
<name>A0ABW2SL10_9ACTO</name>
<dbReference type="PANTHER" id="PTHR30589">
    <property type="entry name" value="PROLIPOPROTEIN DIACYLGLYCERYL TRANSFERASE"/>
    <property type="match status" value="1"/>
</dbReference>
<feature type="transmembrane region" description="Helical" evidence="7">
    <location>
        <begin position="100"/>
        <end position="122"/>
    </location>
</feature>
<feature type="binding site" evidence="7">
    <location>
        <position position="148"/>
    </location>
    <ligand>
        <name>a 1,2-diacyl-sn-glycero-3-phospho-(1'-sn-glycerol)</name>
        <dbReference type="ChEBI" id="CHEBI:64716"/>
    </ligand>
</feature>
<protein>
    <recommendedName>
        <fullName evidence="7">Phosphatidylglycerol--prolipoprotein diacylglyceryl transferase</fullName>
        <ecNumber evidence="7">2.5.1.145</ecNumber>
    </recommendedName>
</protein>
<dbReference type="EMBL" id="JBHTEF010000001">
    <property type="protein sequence ID" value="MFC7580494.1"/>
    <property type="molecule type" value="Genomic_DNA"/>
</dbReference>
<evidence type="ECO:0000313" key="10">
    <source>
        <dbReference type="Proteomes" id="UP001596527"/>
    </source>
</evidence>
<dbReference type="InterPro" id="IPR001640">
    <property type="entry name" value="Lgt"/>
</dbReference>
<dbReference type="Proteomes" id="UP001596527">
    <property type="component" value="Unassembled WGS sequence"/>
</dbReference>
<dbReference type="PROSITE" id="PS01311">
    <property type="entry name" value="LGT"/>
    <property type="match status" value="1"/>
</dbReference>
<feature type="transmembrane region" description="Helical" evidence="7">
    <location>
        <begin position="59"/>
        <end position="80"/>
    </location>
</feature>
<reference evidence="10" key="1">
    <citation type="journal article" date="2019" name="Int. J. Syst. Evol. Microbiol.">
        <title>The Global Catalogue of Microorganisms (GCM) 10K type strain sequencing project: providing services to taxonomists for standard genome sequencing and annotation.</title>
        <authorList>
            <consortium name="The Broad Institute Genomics Platform"/>
            <consortium name="The Broad Institute Genome Sequencing Center for Infectious Disease"/>
            <person name="Wu L."/>
            <person name="Ma J."/>
        </authorList>
    </citation>
    <scope>NUCLEOTIDE SEQUENCE [LARGE SCALE GENOMIC DNA]</scope>
    <source>
        <strain evidence="10">CCUG 56698</strain>
    </source>
</reference>
<proteinExistence type="inferred from homology"/>
<comment type="pathway">
    <text evidence="7">Protein modification; lipoprotein biosynthesis (diacylglyceryl transfer).</text>
</comment>
<keyword evidence="5 7" id="KW-1133">Transmembrane helix</keyword>
<comment type="caution">
    <text evidence="9">The sequence shown here is derived from an EMBL/GenBank/DDBJ whole genome shotgun (WGS) entry which is preliminary data.</text>
</comment>
<feature type="transmembrane region" description="Helical" evidence="7">
    <location>
        <begin position="28"/>
        <end position="47"/>
    </location>
</feature>
<evidence type="ECO:0000256" key="5">
    <source>
        <dbReference type="ARBA" id="ARBA00022989"/>
    </source>
</evidence>
<evidence type="ECO:0000256" key="7">
    <source>
        <dbReference type="HAMAP-Rule" id="MF_01147"/>
    </source>
</evidence>
<dbReference type="Pfam" id="PF01790">
    <property type="entry name" value="LGT"/>
    <property type="match status" value="1"/>
</dbReference>
<feature type="transmembrane region" description="Helical" evidence="7">
    <location>
        <begin position="129"/>
        <end position="147"/>
    </location>
</feature>
<sequence>MTGPIAAVVAAAIPSPPRGVWHLGPIPLRAYGILIVIGMIVAVWWTARRYAERGGDGEILYDVALWAIPLGIVGARLYHVVTSPDQYFGEGGNPVEILEIWKGGLGIWGGVAVGAVGAWIAMRRAHQRFGPLADSIAPALLVAQAIGRWGNYFNQELFGAPTTLPWGLRIDDAHLPAGYPSGTLFHPTFLYECLWNLLMAALIVWVDRRRTFRAGQVFALYLMAYTAGRVWIEMLRIDTAQHVLGLRLNVWTSIAVFLLGLVLFLVAGRVGAPTRLTPAEHEAAMERRASRAVQSSGPDAAPPQTPLPRLRDEPDTAGEASGDR</sequence>
<dbReference type="RefSeq" id="WP_380972559.1">
    <property type="nucleotide sequence ID" value="NZ_JBHTEF010000001.1"/>
</dbReference>